<comment type="caution">
    <text evidence="2">The sequence shown here is derived from an EMBL/GenBank/DDBJ whole genome shotgun (WGS) entry which is preliminary data.</text>
</comment>
<gene>
    <name evidence="2" type="ORF">EV378_3013</name>
</gene>
<dbReference type="Gene3D" id="1.10.260.40">
    <property type="entry name" value="lambda repressor-like DNA-binding domains"/>
    <property type="match status" value="1"/>
</dbReference>
<dbReference type="Proteomes" id="UP000295560">
    <property type="component" value="Unassembled WGS sequence"/>
</dbReference>
<name>A0A4R1HWN1_PSEEN</name>
<reference evidence="2 3" key="1">
    <citation type="submission" date="2019-03" db="EMBL/GenBank/DDBJ databases">
        <title>Sequencing the genomes of 1000 actinobacteria strains.</title>
        <authorList>
            <person name="Klenk H.-P."/>
        </authorList>
    </citation>
    <scope>NUCLEOTIDE SEQUENCE [LARGE SCALE GENOMIC DNA]</scope>
    <source>
        <strain evidence="2 3">DSM 44969</strain>
    </source>
</reference>
<protein>
    <submittedName>
        <fullName evidence="2">Helix-turn-helix protein</fullName>
    </submittedName>
</protein>
<dbReference type="InterPro" id="IPR010982">
    <property type="entry name" value="Lambda_DNA-bd_dom_sf"/>
</dbReference>
<proteinExistence type="predicted"/>
<dbReference type="GO" id="GO:0003677">
    <property type="term" value="F:DNA binding"/>
    <property type="evidence" value="ECO:0007669"/>
    <property type="project" value="InterPro"/>
</dbReference>
<evidence type="ECO:0000313" key="3">
    <source>
        <dbReference type="Proteomes" id="UP000295560"/>
    </source>
</evidence>
<dbReference type="SMART" id="SM00530">
    <property type="entry name" value="HTH_XRE"/>
    <property type="match status" value="1"/>
</dbReference>
<dbReference type="AlphaFoldDB" id="A0A4R1HWN1"/>
<dbReference type="InterPro" id="IPR043917">
    <property type="entry name" value="DUF5753"/>
</dbReference>
<organism evidence="2 3">
    <name type="scientific">Pseudonocardia endophytica</name>
    <dbReference type="NCBI Taxonomy" id="401976"/>
    <lineage>
        <taxon>Bacteria</taxon>
        <taxon>Bacillati</taxon>
        <taxon>Actinomycetota</taxon>
        <taxon>Actinomycetes</taxon>
        <taxon>Pseudonocardiales</taxon>
        <taxon>Pseudonocardiaceae</taxon>
        <taxon>Pseudonocardia</taxon>
    </lineage>
</organism>
<dbReference type="SUPFAM" id="SSF47413">
    <property type="entry name" value="lambda repressor-like DNA-binding domains"/>
    <property type="match status" value="1"/>
</dbReference>
<dbReference type="Pfam" id="PF13560">
    <property type="entry name" value="HTH_31"/>
    <property type="match status" value="1"/>
</dbReference>
<evidence type="ECO:0000259" key="1">
    <source>
        <dbReference type="PROSITE" id="PS50943"/>
    </source>
</evidence>
<sequence length="307" mass="34061">MSGSAPSENSGADQLSPAAARRRLGQELRQMREKAGLTLVDVGGQIERSQATMSRLEKGTSPARAVDVEKMLDIYRGMGVRDAEIFRDDVLSLLKTGRQKDWFSPFRDVLASDMTGDHVETLMSYEDDASRIVSYEPDLVPGVLQTEQYAMNVIAAYFPDHTERQRARLLELRLERGRRLRRRRDLQIDLVLSENALIRAFGGAETLRGQLQTIEGEIHNGSPHITVRLAPSTLTLPAAIGGPFTVITTADSADGDVVYLEQRSGARYLTSGDDVSGYARQFETISAASLEREQAHDRVEEITKQLV</sequence>
<dbReference type="Pfam" id="PF19054">
    <property type="entry name" value="DUF5753"/>
    <property type="match status" value="1"/>
</dbReference>
<accession>A0A4R1HWN1</accession>
<dbReference type="InterPro" id="IPR001387">
    <property type="entry name" value="Cro/C1-type_HTH"/>
</dbReference>
<dbReference type="RefSeq" id="WP_279389631.1">
    <property type="nucleotide sequence ID" value="NZ_SMFZ01000001.1"/>
</dbReference>
<dbReference type="PROSITE" id="PS50943">
    <property type="entry name" value="HTH_CROC1"/>
    <property type="match status" value="1"/>
</dbReference>
<feature type="domain" description="HTH cro/C1-type" evidence="1">
    <location>
        <begin position="28"/>
        <end position="86"/>
    </location>
</feature>
<keyword evidence="3" id="KW-1185">Reference proteome</keyword>
<dbReference type="CDD" id="cd00093">
    <property type="entry name" value="HTH_XRE"/>
    <property type="match status" value="1"/>
</dbReference>
<dbReference type="EMBL" id="SMFZ01000001">
    <property type="protein sequence ID" value="TCK27154.1"/>
    <property type="molecule type" value="Genomic_DNA"/>
</dbReference>
<evidence type="ECO:0000313" key="2">
    <source>
        <dbReference type="EMBL" id="TCK27154.1"/>
    </source>
</evidence>